<reference evidence="2" key="1">
    <citation type="journal article" date="2023" name="Commun. Biol.">
        <title>Genome analysis of Parmales, the sister group of diatoms, reveals the evolutionary specialization of diatoms from phago-mixotrophs to photoautotrophs.</title>
        <authorList>
            <person name="Ban H."/>
            <person name="Sato S."/>
            <person name="Yoshikawa S."/>
            <person name="Yamada K."/>
            <person name="Nakamura Y."/>
            <person name="Ichinomiya M."/>
            <person name="Sato N."/>
            <person name="Blanc-Mathieu R."/>
            <person name="Endo H."/>
            <person name="Kuwata A."/>
            <person name="Ogata H."/>
        </authorList>
    </citation>
    <scope>NUCLEOTIDE SEQUENCE [LARGE SCALE GENOMIC DNA]</scope>
</reference>
<accession>A0A9W7FYG4</accession>
<keyword evidence="2" id="KW-1185">Reference proteome</keyword>
<protein>
    <submittedName>
        <fullName evidence="1">Uncharacterized protein</fullName>
    </submittedName>
</protein>
<dbReference type="EMBL" id="BRYA01000558">
    <property type="protein sequence ID" value="GMI22959.1"/>
    <property type="molecule type" value="Genomic_DNA"/>
</dbReference>
<gene>
    <name evidence="1" type="ORF">TrCOL_g20</name>
</gene>
<proteinExistence type="predicted"/>
<name>A0A9W7FYG4_9STRA</name>
<dbReference type="Proteomes" id="UP001165065">
    <property type="component" value="Unassembled WGS sequence"/>
</dbReference>
<dbReference type="OrthoDB" id="200159at2759"/>
<comment type="caution">
    <text evidence="1">The sequence shown here is derived from an EMBL/GenBank/DDBJ whole genome shotgun (WGS) entry which is preliminary data.</text>
</comment>
<organism evidence="1 2">
    <name type="scientific">Triparma columacea</name>
    <dbReference type="NCBI Taxonomy" id="722753"/>
    <lineage>
        <taxon>Eukaryota</taxon>
        <taxon>Sar</taxon>
        <taxon>Stramenopiles</taxon>
        <taxon>Ochrophyta</taxon>
        <taxon>Bolidophyceae</taxon>
        <taxon>Parmales</taxon>
        <taxon>Triparmaceae</taxon>
        <taxon>Triparma</taxon>
    </lineage>
</organism>
<dbReference type="AlphaFoldDB" id="A0A9W7FYG4"/>
<sequence>MTTTLAQAAFTESAQAAGGPTQADKDRIRKGAEGIDYLLSHWDSETTVCRENGGECKRDAEPVRRYMGLRSTTDPLFQIEKVFAKVKNLDLPQDKLESFFEATEDWNTAMNMSNSMAFISQFGEYNPGGGKEEVLKYLDESKKQVVIAQAALGKIMAALDM</sequence>
<evidence type="ECO:0000313" key="2">
    <source>
        <dbReference type="Proteomes" id="UP001165065"/>
    </source>
</evidence>
<evidence type="ECO:0000313" key="1">
    <source>
        <dbReference type="EMBL" id="GMI22959.1"/>
    </source>
</evidence>